<dbReference type="Proteomes" id="UP000239590">
    <property type="component" value="Unassembled WGS sequence"/>
</dbReference>
<gene>
    <name evidence="2" type="ORF">C5O19_21925</name>
</gene>
<evidence type="ECO:0000313" key="2">
    <source>
        <dbReference type="EMBL" id="PQA54411.1"/>
    </source>
</evidence>
<evidence type="ECO:0000313" key="3">
    <source>
        <dbReference type="Proteomes" id="UP000239590"/>
    </source>
</evidence>
<comment type="caution">
    <text evidence="2">The sequence shown here is derived from an EMBL/GenBank/DDBJ whole genome shotgun (WGS) entry which is preliminary data.</text>
</comment>
<sequence>MAISSAPKKKASSDSVAEDKILEVINRGGSTTRPVEKELEEKPARKEAKPKPAKAEPVLVPEVLKRFSIELTESETHMIKELRNHRPQRGRTRKISISVTDWIIEAVQEKIDREKRKYGVE</sequence>
<dbReference type="AlphaFoldDB" id="A0A2S7IGB8"/>
<reference evidence="3" key="1">
    <citation type="submission" date="2018-02" db="EMBL/GenBank/DDBJ databases">
        <title>Genome sequencing of Solimonas sp. HR-BB.</title>
        <authorList>
            <person name="Lee Y."/>
            <person name="Jeon C.O."/>
        </authorList>
    </citation>
    <scope>NUCLEOTIDE SEQUENCE [LARGE SCALE GENOMIC DNA]</scope>
    <source>
        <strain evidence="3">HR-U</strain>
    </source>
</reference>
<accession>A0A2S7IGB8</accession>
<proteinExistence type="predicted"/>
<name>A0A2S7IGB8_9BACT</name>
<keyword evidence="3" id="KW-1185">Reference proteome</keyword>
<organism evidence="2 3">
    <name type="scientific">Siphonobacter curvatus</name>
    <dbReference type="NCBI Taxonomy" id="2094562"/>
    <lineage>
        <taxon>Bacteria</taxon>
        <taxon>Pseudomonadati</taxon>
        <taxon>Bacteroidota</taxon>
        <taxon>Cytophagia</taxon>
        <taxon>Cytophagales</taxon>
        <taxon>Cytophagaceae</taxon>
        <taxon>Siphonobacter</taxon>
    </lineage>
</organism>
<protein>
    <submittedName>
        <fullName evidence="2">Uncharacterized protein</fullName>
    </submittedName>
</protein>
<evidence type="ECO:0000256" key="1">
    <source>
        <dbReference type="SAM" id="MobiDB-lite"/>
    </source>
</evidence>
<feature type="compositionally biased region" description="Basic and acidic residues" evidence="1">
    <location>
        <begin position="34"/>
        <end position="54"/>
    </location>
</feature>
<dbReference type="OrthoDB" id="7997911at2"/>
<feature type="region of interest" description="Disordered" evidence="1">
    <location>
        <begin position="1"/>
        <end position="55"/>
    </location>
</feature>
<dbReference type="EMBL" id="PTRA01000006">
    <property type="protein sequence ID" value="PQA54411.1"/>
    <property type="molecule type" value="Genomic_DNA"/>
</dbReference>
<dbReference type="RefSeq" id="WP_104715535.1">
    <property type="nucleotide sequence ID" value="NZ_PTRA01000006.1"/>
</dbReference>